<accession>X0XS14</accession>
<gene>
    <name evidence="1" type="ORF">S01H1_76696</name>
</gene>
<feature type="non-terminal residue" evidence="1">
    <location>
        <position position="234"/>
    </location>
</feature>
<protein>
    <submittedName>
        <fullName evidence="1">Uncharacterized protein</fullName>
    </submittedName>
</protein>
<name>X0XS14_9ZZZZ</name>
<comment type="caution">
    <text evidence="1">The sequence shown here is derived from an EMBL/GenBank/DDBJ whole genome shotgun (WGS) entry which is preliminary data.</text>
</comment>
<sequence length="234" mass="26730">LSDKMNSEFFEYTDEIGVDQVDVTEQLKDLNALAVECEDNLDTPLHAAVRAHSKDGRSFRFESSLERFYENELDIQNNAHRPMPQQTAADLATDLKLPDIAAFLKTQKVGHAKQHLDDFHASIHPESSVFNLLDNALKTLREDPNISLKMKKNTAILMFKRVLPQAKIYLDIQRLDAILHDPMNSFIKQLTSKFELVRYLRGISGYGERGMHKVTTTYKTICGDIRLRAKAVRV</sequence>
<organism evidence="1">
    <name type="scientific">marine sediment metagenome</name>
    <dbReference type="NCBI Taxonomy" id="412755"/>
    <lineage>
        <taxon>unclassified sequences</taxon>
        <taxon>metagenomes</taxon>
        <taxon>ecological metagenomes</taxon>
    </lineage>
</organism>
<dbReference type="EMBL" id="BARS01051495">
    <property type="protein sequence ID" value="GAG45954.1"/>
    <property type="molecule type" value="Genomic_DNA"/>
</dbReference>
<proteinExistence type="predicted"/>
<evidence type="ECO:0000313" key="1">
    <source>
        <dbReference type="EMBL" id="GAG45954.1"/>
    </source>
</evidence>
<dbReference type="AlphaFoldDB" id="X0XS14"/>
<feature type="non-terminal residue" evidence="1">
    <location>
        <position position="1"/>
    </location>
</feature>
<reference evidence="1" key="1">
    <citation type="journal article" date="2014" name="Front. Microbiol.">
        <title>High frequency of phylogenetically diverse reductive dehalogenase-homologous genes in deep subseafloor sedimentary metagenomes.</title>
        <authorList>
            <person name="Kawai M."/>
            <person name="Futagami T."/>
            <person name="Toyoda A."/>
            <person name="Takaki Y."/>
            <person name="Nishi S."/>
            <person name="Hori S."/>
            <person name="Arai W."/>
            <person name="Tsubouchi T."/>
            <person name="Morono Y."/>
            <person name="Uchiyama I."/>
            <person name="Ito T."/>
            <person name="Fujiyama A."/>
            <person name="Inagaki F."/>
            <person name="Takami H."/>
        </authorList>
    </citation>
    <scope>NUCLEOTIDE SEQUENCE</scope>
    <source>
        <strain evidence="1">Expedition CK06-06</strain>
    </source>
</reference>